<feature type="compositionally biased region" description="Basic and acidic residues" evidence="10">
    <location>
        <begin position="559"/>
        <end position="571"/>
    </location>
</feature>
<feature type="region of interest" description="Disordered" evidence="10">
    <location>
        <begin position="988"/>
        <end position="1080"/>
    </location>
</feature>
<evidence type="ECO:0000256" key="5">
    <source>
        <dbReference type="ARBA" id="ARBA00022679"/>
    </source>
</evidence>
<dbReference type="GO" id="GO:0061630">
    <property type="term" value="F:ubiquitin protein ligase activity"/>
    <property type="evidence" value="ECO:0007669"/>
    <property type="project" value="UniProtKB-EC"/>
</dbReference>
<comment type="pathway">
    <text evidence="2">Protein modification; protein ubiquitination.</text>
</comment>
<dbReference type="SUPFAM" id="SSF57845">
    <property type="entry name" value="B-box zinc-binding domain"/>
    <property type="match status" value="1"/>
</dbReference>
<evidence type="ECO:0000259" key="12">
    <source>
        <dbReference type="PROSITE" id="PS50119"/>
    </source>
</evidence>
<evidence type="ECO:0000256" key="4">
    <source>
        <dbReference type="ARBA" id="ARBA00012483"/>
    </source>
</evidence>
<feature type="domain" description="RING-type" evidence="11">
    <location>
        <begin position="17"/>
        <end position="63"/>
    </location>
</feature>
<dbReference type="PROSITE" id="PS51154">
    <property type="entry name" value="MACRO"/>
    <property type="match status" value="1"/>
</dbReference>
<evidence type="ECO:0000313" key="15">
    <source>
        <dbReference type="Proteomes" id="UP001249851"/>
    </source>
</evidence>
<keyword evidence="6" id="KW-0479">Metal-binding</keyword>
<evidence type="ECO:0000256" key="1">
    <source>
        <dbReference type="ARBA" id="ARBA00000900"/>
    </source>
</evidence>
<feature type="compositionally biased region" description="Polar residues" evidence="10">
    <location>
        <begin position="1030"/>
        <end position="1068"/>
    </location>
</feature>
<evidence type="ECO:0000256" key="9">
    <source>
        <dbReference type="PROSITE-ProRule" id="PRU00024"/>
    </source>
</evidence>
<dbReference type="SMART" id="SM00506">
    <property type="entry name" value="A1pp"/>
    <property type="match status" value="1"/>
</dbReference>
<proteinExistence type="inferred from homology"/>
<reference evidence="14" key="1">
    <citation type="journal article" date="2023" name="G3 (Bethesda)">
        <title>Whole genome assembly and annotation of the endangered Caribbean coral Acropora cervicornis.</title>
        <authorList>
            <person name="Selwyn J.D."/>
            <person name="Vollmer S.V."/>
        </authorList>
    </citation>
    <scope>NUCLEOTIDE SEQUENCE</scope>
    <source>
        <strain evidence="14">K2</strain>
    </source>
</reference>
<dbReference type="InterPro" id="IPR043472">
    <property type="entry name" value="Macro_dom-like"/>
</dbReference>
<dbReference type="SUPFAM" id="SSF52949">
    <property type="entry name" value="Macro domain-like"/>
    <property type="match status" value="1"/>
</dbReference>
<keyword evidence="5" id="KW-0808">Transferase</keyword>
<dbReference type="InterPro" id="IPR039398">
    <property type="entry name" value="Deltex_fam"/>
</dbReference>
<dbReference type="CDD" id="cd02907">
    <property type="entry name" value="Macro_Af1521_BAL-like"/>
    <property type="match status" value="1"/>
</dbReference>
<comment type="caution">
    <text evidence="14">The sequence shown here is derived from an EMBL/GenBank/DDBJ whole genome shotgun (WGS) entry which is preliminary data.</text>
</comment>
<dbReference type="Gene3D" id="3.30.390.130">
    <property type="match status" value="1"/>
</dbReference>
<dbReference type="CDD" id="cd09633">
    <property type="entry name" value="Deltex_C"/>
    <property type="match status" value="1"/>
</dbReference>
<dbReference type="Pfam" id="PF18102">
    <property type="entry name" value="DTC"/>
    <property type="match status" value="1"/>
</dbReference>
<evidence type="ECO:0000256" key="7">
    <source>
        <dbReference type="ARBA" id="ARBA00022771"/>
    </source>
</evidence>
<name>A0AAD9UR23_ACRCE</name>
<feature type="region of interest" description="Disordered" evidence="10">
    <location>
        <begin position="545"/>
        <end position="594"/>
    </location>
</feature>
<dbReference type="InterPro" id="IPR039399">
    <property type="entry name" value="Deltex_C_sf"/>
</dbReference>
<evidence type="ECO:0000256" key="3">
    <source>
        <dbReference type="ARBA" id="ARBA00009413"/>
    </source>
</evidence>
<dbReference type="EC" id="2.3.2.27" evidence="4"/>
<evidence type="ECO:0000313" key="14">
    <source>
        <dbReference type="EMBL" id="KAK2546814.1"/>
    </source>
</evidence>
<comment type="catalytic activity">
    <reaction evidence="1">
        <text>S-ubiquitinyl-[E2 ubiquitin-conjugating enzyme]-L-cysteine + [acceptor protein]-L-lysine = [E2 ubiquitin-conjugating enzyme]-L-cysteine + N(6)-ubiquitinyl-[acceptor protein]-L-lysine.</text>
        <dbReference type="EC" id="2.3.2.27"/>
    </reaction>
</comment>
<evidence type="ECO:0000259" key="11">
    <source>
        <dbReference type="PROSITE" id="PS50089"/>
    </source>
</evidence>
<comment type="similarity">
    <text evidence="3">Belongs to the Deltex family.</text>
</comment>
<feature type="compositionally biased region" description="Polar residues" evidence="10">
    <location>
        <begin position="990"/>
        <end position="1012"/>
    </location>
</feature>
<dbReference type="AlphaFoldDB" id="A0AAD9UR23"/>
<dbReference type="InterPro" id="IPR000315">
    <property type="entry name" value="Znf_B-box"/>
</dbReference>
<dbReference type="EMBL" id="JARQWQ010000270">
    <property type="protein sequence ID" value="KAK2546814.1"/>
    <property type="molecule type" value="Genomic_DNA"/>
</dbReference>
<feature type="domain" description="RING-type" evidence="11">
    <location>
        <begin position="1084"/>
        <end position="1122"/>
    </location>
</feature>
<dbReference type="CDD" id="cd19757">
    <property type="entry name" value="Bbox1"/>
    <property type="match status" value="1"/>
</dbReference>
<feature type="domain" description="B box-type" evidence="12">
    <location>
        <begin position="99"/>
        <end position="146"/>
    </location>
</feature>
<dbReference type="PROSITE" id="PS50119">
    <property type="entry name" value="ZF_BBOX"/>
    <property type="match status" value="2"/>
</dbReference>
<feature type="compositionally biased region" description="Polar residues" evidence="10">
    <location>
        <begin position="763"/>
        <end position="775"/>
    </location>
</feature>
<accession>A0AAD9UR23</accession>
<dbReference type="SUPFAM" id="SSF57850">
    <property type="entry name" value="RING/U-box"/>
    <property type="match status" value="2"/>
</dbReference>
<dbReference type="Gene3D" id="3.40.220.10">
    <property type="entry name" value="Leucine Aminopeptidase, subunit E, domain 1"/>
    <property type="match status" value="1"/>
</dbReference>
<organism evidence="14 15">
    <name type="scientific">Acropora cervicornis</name>
    <name type="common">Staghorn coral</name>
    <dbReference type="NCBI Taxonomy" id="6130"/>
    <lineage>
        <taxon>Eukaryota</taxon>
        <taxon>Metazoa</taxon>
        <taxon>Cnidaria</taxon>
        <taxon>Anthozoa</taxon>
        <taxon>Hexacorallia</taxon>
        <taxon>Scleractinia</taxon>
        <taxon>Astrocoeniina</taxon>
        <taxon>Acroporidae</taxon>
        <taxon>Acropora</taxon>
    </lineage>
</organism>
<dbReference type="InterPro" id="IPR001841">
    <property type="entry name" value="Znf_RING"/>
</dbReference>
<evidence type="ECO:0000256" key="10">
    <source>
        <dbReference type="SAM" id="MobiDB-lite"/>
    </source>
</evidence>
<dbReference type="InterPro" id="IPR002589">
    <property type="entry name" value="Macro_dom"/>
</dbReference>
<keyword evidence="7 9" id="KW-0863">Zinc-finger</keyword>
<evidence type="ECO:0000259" key="13">
    <source>
        <dbReference type="PROSITE" id="PS51154"/>
    </source>
</evidence>
<protein>
    <recommendedName>
        <fullName evidence="4">RING-type E3 ubiquitin transferase</fullName>
        <ecNumber evidence="4">2.3.2.27</ecNumber>
    </recommendedName>
</protein>
<dbReference type="PROSITE" id="PS50089">
    <property type="entry name" value="ZF_RING_2"/>
    <property type="match status" value="2"/>
</dbReference>
<dbReference type="GO" id="GO:0008270">
    <property type="term" value="F:zinc ion binding"/>
    <property type="evidence" value="ECO:0007669"/>
    <property type="project" value="UniProtKB-KW"/>
</dbReference>
<evidence type="ECO:0000256" key="8">
    <source>
        <dbReference type="ARBA" id="ARBA00022833"/>
    </source>
</evidence>
<dbReference type="Pfam" id="PF01661">
    <property type="entry name" value="Macro"/>
    <property type="match status" value="1"/>
</dbReference>
<dbReference type="InterPro" id="IPR013083">
    <property type="entry name" value="Znf_RING/FYVE/PHD"/>
</dbReference>
<dbReference type="SMART" id="SM00336">
    <property type="entry name" value="BBOX"/>
    <property type="match status" value="2"/>
</dbReference>
<gene>
    <name evidence="14" type="ORF">P5673_033464</name>
</gene>
<dbReference type="Proteomes" id="UP001249851">
    <property type="component" value="Unassembled WGS sequence"/>
</dbReference>
<dbReference type="PANTHER" id="PTHR12622">
    <property type="entry name" value="DELTEX-RELATED"/>
    <property type="match status" value="1"/>
</dbReference>
<dbReference type="GO" id="GO:0007219">
    <property type="term" value="P:Notch signaling pathway"/>
    <property type="evidence" value="ECO:0007669"/>
    <property type="project" value="InterPro"/>
</dbReference>
<dbReference type="InterPro" id="IPR017907">
    <property type="entry name" value="Znf_RING_CS"/>
</dbReference>
<dbReference type="Gene3D" id="3.30.160.60">
    <property type="entry name" value="Classic Zinc Finger"/>
    <property type="match status" value="1"/>
</dbReference>
<dbReference type="Pfam" id="PF13445">
    <property type="entry name" value="zf-RING_UBOX"/>
    <property type="match status" value="1"/>
</dbReference>
<feature type="region of interest" description="Disordered" evidence="10">
    <location>
        <begin position="743"/>
        <end position="777"/>
    </location>
</feature>
<dbReference type="GO" id="GO:0016567">
    <property type="term" value="P:protein ubiquitination"/>
    <property type="evidence" value="ECO:0007669"/>
    <property type="project" value="InterPro"/>
</dbReference>
<dbReference type="Pfam" id="PF00643">
    <property type="entry name" value="zf-B_box"/>
    <property type="match status" value="1"/>
</dbReference>
<dbReference type="SMART" id="SM00184">
    <property type="entry name" value="RING"/>
    <property type="match status" value="3"/>
</dbReference>
<keyword evidence="8" id="KW-0862">Zinc</keyword>
<evidence type="ECO:0000256" key="6">
    <source>
        <dbReference type="ARBA" id="ARBA00022723"/>
    </source>
</evidence>
<dbReference type="InterPro" id="IPR027370">
    <property type="entry name" value="Znf-RING_euk"/>
</dbReference>
<feature type="domain" description="Macro" evidence="13">
    <location>
        <begin position="776"/>
        <end position="966"/>
    </location>
</feature>
<feature type="domain" description="B box-type" evidence="12">
    <location>
        <begin position="159"/>
        <end position="199"/>
    </location>
</feature>
<dbReference type="InterPro" id="IPR039396">
    <property type="entry name" value="Deltex_C"/>
</dbReference>
<dbReference type="Pfam" id="PF13923">
    <property type="entry name" value="zf-C3HC4_2"/>
    <property type="match status" value="1"/>
</dbReference>
<sequence length="1262" mass="142053">MACSKNFFDDVKKELECSVCQEQFSDLREPKILKCLHTFCKSCLTAWLPRQQREGELSCPTCRRITQCSANDINKLPSNLFCKQLVEIVEAYSGQVGDEDSPHCGICDEKKALKFYCIDCNCFLCSDCAGLHGKAKAFKGHDIKEISNFNSHDVQKYVRRANVCQKHDDEVRYYCEKCNICICRDCALLEHREHNIISLDRGLDLKKSDITKRIQEVEDVGRRLQVQKENLEKQKTRFDSSVDQSTLEIHRVAEHRINIIRRHEEAMTKELLKRKESFENEFSAKITDVNEKLTDIKSSLEFGRDILERNNLPEILNVEETLGRRFEDFLSPTEFSGPVELNTLTVKYVVNDTFFPESDLGKLVDPLMSIVRGKAAREVHLGEDFSFTENWRGETTSDEADQVDVDITSLMRTEEATKSRQSDLKDGWNIYDEQVVTSVLQHKHKVDGVELTVKPYSDEDIKAEVFEIVCAELCLDYVQSVSREEIKGLLVEIESKIGLRWIESAESFVISGTLRQVEEAQQVLTKGVYLVNGNEMVSDDEIKNEEAPLPQEAGFPQASEERREVVQRDVNQESASPWLDRATDSHNDQGPPSESRVFEVLTFEVQSKILKVLAGTHKKELDDIEEQCLVTVPRAIEGNQISLKPSDECCAEDYEKACNAFINLYQKTSEFFKAERFSLSSGTRKPDGRDAISRMLKEFPEVLIERSRDQKHWEMYGEAGHLQKALRYLKRIGVEIKMESKPYKDVSEQAGRAKSKGPERSLNGDQSENPRGSRTSSDELVFYHGRVKLSVYKGDMTSENADVIVSPSDNHLSHSGGVAKAIFYKGGKEVEDASRDVIWKKHGGFLKDGEAIWTKPGNLSCKYVVHVAAPIWNTLGPKKSREILHRACLNSLLEAEKRKATSIALPAIGSGSLRMPKEVCAEVMCDTVREFVEQRITPKKTIADIRFVNNDDHSVQVFSKKLKVLFDFSRGGSTASAASRSVGDGFEGNFANSNQKTHQPGHSKVSSHTIGNDASRPVIQHPLSPGSLGDVNNQSFSASGRSLSHGISYSNALKKNTPGNDASLQKAQQPGAPDERRDNKDEECPICLSSFSNPRSLKCKHTFCSNCLQQALDVSNKCPVCQEPQGVLKGNQPPGEMTSRVASYSVPGYEGYGSIIIDYDFLSGTQGVEHPNPGQPYEGTYRQAYLPDTREGREVLQLLRRAFNARLVFTVGTSTTTGFQNRITWNDIHHKTSRYGGSFQFGYPDPDYLRRVKEELAAKGIK</sequence>
<dbReference type="Gene3D" id="3.30.40.10">
    <property type="entry name" value="Zinc/RING finger domain, C3HC4 (zinc finger)"/>
    <property type="match status" value="2"/>
</dbReference>
<reference evidence="14" key="2">
    <citation type="journal article" date="2023" name="Science">
        <title>Genomic signatures of disease resistance in endangered staghorn corals.</title>
        <authorList>
            <person name="Vollmer S.V."/>
            <person name="Selwyn J.D."/>
            <person name="Despard B.A."/>
            <person name="Roesel C.L."/>
        </authorList>
    </citation>
    <scope>NUCLEOTIDE SEQUENCE</scope>
    <source>
        <strain evidence="14">K2</strain>
    </source>
</reference>
<keyword evidence="15" id="KW-1185">Reference proteome</keyword>
<evidence type="ECO:0000256" key="2">
    <source>
        <dbReference type="ARBA" id="ARBA00004906"/>
    </source>
</evidence>
<dbReference type="PROSITE" id="PS00518">
    <property type="entry name" value="ZF_RING_1"/>
    <property type="match status" value="2"/>
</dbReference>